<dbReference type="Proteomes" id="UP000037460">
    <property type="component" value="Unassembled WGS sequence"/>
</dbReference>
<dbReference type="Pfam" id="PF12689">
    <property type="entry name" value="Acid_PPase"/>
    <property type="match status" value="1"/>
</dbReference>
<accession>A0A0M0JDJ0</accession>
<dbReference type="InterPro" id="IPR036412">
    <property type="entry name" value="HAD-like_sf"/>
</dbReference>
<evidence type="ECO:0000313" key="2">
    <source>
        <dbReference type="Proteomes" id="UP000037460"/>
    </source>
</evidence>
<dbReference type="InterPro" id="IPR010036">
    <property type="entry name" value="MDP_1_eu_arc"/>
</dbReference>
<dbReference type="GO" id="GO:0003993">
    <property type="term" value="F:acid phosphatase activity"/>
    <property type="evidence" value="ECO:0007669"/>
    <property type="project" value="TreeGrafter"/>
</dbReference>
<dbReference type="InterPro" id="IPR023214">
    <property type="entry name" value="HAD_sf"/>
</dbReference>
<dbReference type="NCBIfam" id="TIGR01681">
    <property type="entry name" value="HAD-SF-IIIC"/>
    <property type="match status" value="1"/>
</dbReference>
<dbReference type="InterPro" id="IPR010033">
    <property type="entry name" value="HAD_SF_ppase_IIIC"/>
</dbReference>
<reference evidence="2" key="1">
    <citation type="journal article" date="2015" name="PLoS Genet.">
        <title>Genome Sequence and Transcriptome Analyses of Chrysochromulina tobin: Metabolic Tools for Enhanced Algal Fitness in the Prominent Order Prymnesiales (Haptophyceae).</title>
        <authorList>
            <person name="Hovde B.T."/>
            <person name="Deodato C.R."/>
            <person name="Hunsperger H.M."/>
            <person name="Ryken S.A."/>
            <person name="Yost W."/>
            <person name="Jha R.K."/>
            <person name="Patterson J."/>
            <person name="Monnat R.J. Jr."/>
            <person name="Barlow S.B."/>
            <person name="Starkenburg S.R."/>
            <person name="Cattolico R.A."/>
        </authorList>
    </citation>
    <scope>NUCLEOTIDE SEQUENCE</scope>
    <source>
        <strain evidence="2">CCMP291</strain>
    </source>
</reference>
<dbReference type="NCBIfam" id="TIGR01685">
    <property type="entry name" value="MDP-1"/>
    <property type="match status" value="1"/>
</dbReference>
<dbReference type="OrthoDB" id="2865258at2759"/>
<gene>
    <name evidence="1" type="ORF">Ctob_010596</name>
</gene>
<dbReference type="PANTHER" id="PTHR17901">
    <property type="entry name" value="MAGNESIUM-DEPENDENT PHOSPHATASE 1 MDP1"/>
    <property type="match status" value="1"/>
</dbReference>
<name>A0A0M0JDJ0_9EUKA</name>
<proteinExistence type="predicted"/>
<dbReference type="PANTHER" id="PTHR17901:SF14">
    <property type="entry name" value="MAGNESIUM-DEPENDENT PHOSPHATASE 1"/>
    <property type="match status" value="1"/>
</dbReference>
<evidence type="ECO:0000313" key="1">
    <source>
        <dbReference type="EMBL" id="KOO24298.1"/>
    </source>
</evidence>
<dbReference type="SUPFAM" id="SSF56784">
    <property type="entry name" value="HAD-like"/>
    <property type="match status" value="1"/>
</dbReference>
<protein>
    <submittedName>
        <fullName evidence="1">Magnesium-dependent phosphatase 1</fullName>
    </submittedName>
</protein>
<dbReference type="Gene3D" id="3.40.50.1000">
    <property type="entry name" value="HAD superfamily/HAD-like"/>
    <property type="match status" value="1"/>
</dbReference>
<keyword evidence="2" id="KW-1185">Reference proteome</keyword>
<comment type="caution">
    <text evidence="1">The sequence shown here is derived from an EMBL/GenBank/DDBJ whole genome shotgun (WGS) entry which is preliminary data.</text>
</comment>
<dbReference type="EMBL" id="JWZX01003107">
    <property type="protein sequence ID" value="KOO24298.1"/>
    <property type="molecule type" value="Genomic_DNA"/>
</dbReference>
<sequence>MYMLWGGGAPFSKAAAGTDLTDVRGAKVRMIGAVPEVLRELKTDPAWINTVVGVASCTDEPEWAQECMRKFDIGSGYCIKDVMQIEEIHKGNKQGHLRNIAEQTGLAFEEVLFFDNERDNCLDVAQLGCTVAWVPEGVTAVAWAETLERFPEPGVILDFRKSSRS</sequence>
<organism evidence="1 2">
    <name type="scientific">Chrysochromulina tobinii</name>
    <dbReference type="NCBI Taxonomy" id="1460289"/>
    <lineage>
        <taxon>Eukaryota</taxon>
        <taxon>Haptista</taxon>
        <taxon>Haptophyta</taxon>
        <taxon>Prymnesiophyceae</taxon>
        <taxon>Prymnesiales</taxon>
        <taxon>Chrysochromulinaceae</taxon>
        <taxon>Chrysochromulina</taxon>
    </lineage>
</organism>
<dbReference type="AlphaFoldDB" id="A0A0M0JDJ0"/>